<dbReference type="AlphaFoldDB" id="A0A9D6Z4I5"/>
<dbReference type="Gene3D" id="3.40.190.170">
    <property type="entry name" value="Bacterial extracellular solute-binding protein, family 7"/>
    <property type="match status" value="1"/>
</dbReference>
<accession>A0A9D6Z4I5</accession>
<dbReference type="Pfam" id="PF03480">
    <property type="entry name" value="DctP"/>
    <property type="match status" value="1"/>
</dbReference>
<dbReference type="EMBL" id="JACRDE010000422">
    <property type="protein sequence ID" value="MBI5251024.1"/>
    <property type="molecule type" value="Genomic_DNA"/>
</dbReference>
<protein>
    <submittedName>
        <fullName evidence="2">TRAP transporter substrate-binding protein</fullName>
    </submittedName>
</protein>
<dbReference type="Proteomes" id="UP000807825">
    <property type="component" value="Unassembled WGS sequence"/>
</dbReference>
<sequence>MRISRSSALVFGLAAVFFITAMSAIPGYCKTVELTYSIFFPATHANTILATEWAKEIEKRTNGAVKINMFPGATLTPADQCYDGVVKGISDVGMSVLSYTKGRFPLTEVIDMPLGYKSGYQVTRLCNAYYDKFKPKELDDVKVMYLHGHGPGIVNTKKPVEKMEDLKGMKLRCSGTSAKVATALGATPVAMPQTEAYDALQKGVVDGVLSPIETLTGWKFAEVVKSTTQDFGAAYSLAFFVVMNKKKWESLPKEAQDVIQQVNKEWIEKTGKMWDLIDKEGAEYTLSKGNKIIQLSKEEDARWAKAVRPILDEYVAAMKAKGLPGEESLNFCQEWL</sequence>
<dbReference type="PANTHER" id="PTHR33376:SF15">
    <property type="entry name" value="BLL6794 PROTEIN"/>
    <property type="match status" value="1"/>
</dbReference>
<reference evidence="2" key="1">
    <citation type="submission" date="2020-07" db="EMBL/GenBank/DDBJ databases">
        <title>Huge and variable diversity of episymbiotic CPR bacteria and DPANN archaea in groundwater ecosystems.</title>
        <authorList>
            <person name="He C.Y."/>
            <person name="Keren R."/>
            <person name="Whittaker M."/>
            <person name="Farag I.F."/>
            <person name="Doudna J."/>
            <person name="Cate J.H.D."/>
            <person name="Banfield J.F."/>
        </authorList>
    </citation>
    <scope>NUCLEOTIDE SEQUENCE</scope>
    <source>
        <strain evidence="2">NC_groundwater_1664_Pr3_B-0.1um_52_9</strain>
    </source>
</reference>
<dbReference type="GO" id="GO:0055085">
    <property type="term" value="P:transmembrane transport"/>
    <property type="evidence" value="ECO:0007669"/>
    <property type="project" value="InterPro"/>
</dbReference>
<evidence type="ECO:0000313" key="3">
    <source>
        <dbReference type="Proteomes" id="UP000807825"/>
    </source>
</evidence>
<comment type="caution">
    <text evidence="2">The sequence shown here is derived from an EMBL/GenBank/DDBJ whole genome shotgun (WGS) entry which is preliminary data.</text>
</comment>
<feature type="non-terminal residue" evidence="2">
    <location>
        <position position="336"/>
    </location>
</feature>
<gene>
    <name evidence="2" type="ORF">HY912_16160</name>
</gene>
<organism evidence="2 3">
    <name type="scientific">Desulfomonile tiedjei</name>
    <dbReference type="NCBI Taxonomy" id="2358"/>
    <lineage>
        <taxon>Bacteria</taxon>
        <taxon>Pseudomonadati</taxon>
        <taxon>Thermodesulfobacteriota</taxon>
        <taxon>Desulfomonilia</taxon>
        <taxon>Desulfomonilales</taxon>
        <taxon>Desulfomonilaceae</taxon>
        <taxon>Desulfomonile</taxon>
    </lineage>
</organism>
<dbReference type="SUPFAM" id="SSF53850">
    <property type="entry name" value="Periplasmic binding protein-like II"/>
    <property type="match status" value="1"/>
</dbReference>
<dbReference type="PANTHER" id="PTHR33376">
    <property type="match status" value="1"/>
</dbReference>
<dbReference type="InterPro" id="IPR018389">
    <property type="entry name" value="DctP_fam"/>
</dbReference>
<dbReference type="InterPro" id="IPR038404">
    <property type="entry name" value="TRAP_DctP_sf"/>
</dbReference>
<name>A0A9D6Z4I5_9BACT</name>
<proteinExistence type="predicted"/>
<evidence type="ECO:0000313" key="2">
    <source>
        <dbReference type="EMBL" id="MBI5251024.1"/>
    </source>
</evidence>
<keyword evidence="1" id="KW-0732">Signal</keyword>
<dbReference type="CDD" id="cd13665">
    <property type="entry name" value="PBP2_TRAP_Dctp3_4"/>
    <property type="match status" value="1"/>
</dbReference>
<evidence type="ECO:0000256" key="1">
    <source>
        <dbReference type="ARBA" id="ARBA00022729"/>
    </source>
</evidence>
<dbReference type="NCBIfam" id="NF037995">
    <property type="entry name" value="TRAP_S1"/>
    <property type="match status" value="1"/>
</dbReference>